<sequence length="142" mass="15981">MAYQPSRRLLHLYKPALKSYHSRRYAASIPTSLYTQQSCRMTPYNLYRPFSIYPPRCNSTATVRIDSLGGESIDTCTLKSFHCKVGDYVERHDVLAVIETEKVGMDVEAPESGVIRHLFVKEGDVVTVGQAIAEIDIQVKKG</sequence>
<dbReference type="InterPro" id="IPR050743">
    <property type="entry name" value="2-oxoacid_DH_E2_comp"/>
</dbReference>
<evidence type="ECO:0000313" key="9">
    <source>
        <dbReference type="Proteomes" id="UP000037505"/>
    </source>
</evidence>
<dbReference type="GeneID" id="26804292"/>
<evidence type="ECO:0000256" key="1">
    <source>
        <dbReference type="ARBA" id="ARBA00001938"/>
    </source>
</evidence>
<dbReference type="EMBL" id="JNOM01000044">
    <property type="protein sequence ID" value="KNG88823.1"/>
    <property type="molecule type" value="Genomic_DNA"/>
</dbReference>
<dbReference type="GO" id="GO:0031405">
    <property type="term" value="F:lipoic acid binding"/>
    <property type="evidence" value="ECO:0007669"/>
    <property type="project" value="TreeGrafter"/>
</dbReference>
<keyword evidence="3" id="KW-0012">Acyltransferase</keyword>
<gene>
    <name evidence="8" type="ORF">ANOM_002488</name>
</gene>
<protein>
    <recommendedName>
        <fullName evidence="5">Lipoamide acyltransferase component of branched-chain alpha-keto acid dehydrogenase complex, mitochondrial</fullName>
        <ecNumber evidence="4">2.3.1.168</ecNumber>
    </recommendedName>
    <alternativeName>
        <fullName evidence="6">Branched-chain alpha-keto acid dehydrogenase complex component E2</fullName>
    </alternativeName>
</protein>
<dbReference type="Proteomes" id="UP000037505">
    <property type="component" value="Unassembled WGS sequence"/>
</dbReference>
<comment type="caution">
    <text evidence="8">The sequence shown here is derived from an EMBL/GenBank/DDBJ whole genome shotgun (WGS) entry which is preliminary data.</text>
</comment>
<dbReference type="AlphaFoldDB" id="A0A0L1JBM0"/>
<comment type="cofactor">
    <cofactor evidence="1">
        <name>(R)-lipoate</name>
        <dbReference type="ChEBI" id="CHEBI:83088"/>
    </cofactor>
</comment>
<evidence type="ECO:0000256" key="5">
    <source>
        <dbReference type="ARBA" id="ARBA00039275"/>
    </source>
</evidence>
<evidence type="ECO:0000256" key="4">
    <source>
        <dbReference type="ARBA" id="ARBA00038880"/>
    </source>
</evidence>
<dbReference type="GO" id="GO:0005737">
    <property type="term" value="C:cytoplasm"/>
    <property type="evidence" value="ECO:0007669"/>
    <property type="project" value="TreeGrafter"/>
</dbReference>
<evidence type="ECO:0000256" key="6">
    <source>
        <dbReference type="ARBA" id="ARBA00042008"/>
    </source>
</evidence>
<reference evidence="8 9" key="1">
    <citation type="submission" date="2014-06" db="EMBL/GenBank/DDBJ databases">
        <title>The Genome of the Aflatoxigenic Filamentous Fungus Aspergillus nomius.</title>
        <authorList>
            <person name="Moore M.G."/>
            <person name="Shannon B.M."/>
            <person name="Brian M.M."/>
        </authorList>
    </citation>
    <scope>NUCLEOTIDE SEQUENCE [LARGE SCALE GENOMIC DNA]</scope>
    <source>
        <strain evidence="8 9">NRRL 13137</strain>
    </source>
</reference>
<dbReference type="GO" id="GO:0043754">
    <property type="term" value="F:dihydrolipoamide branched chain acyltransferase activity"/>
    <property type="evidence" value="ECO:0007669"/>
    <property type="project" value="UniProtKB-EC"/>
</dbReference>
<feature type="domain" description="Lipoyl-binding" evidence="7">
    <location>
        <begin position="60"/>
        <end position="136"/>
    </location>
</feature>
<name>A0A0L1JBM0_ASPN3</name>
<dbReference type="CDD" id="cd06849">
    <property type="entry name" value="lipoyl_domain"/>
    <property type="match status" value="1"/>
</dbReference>
<dbReference type="Pfam" id="PF00364">
    <property type="entry name" value="Biotin_lipoyl"/>
    <property type="match status" value="1"/>
</dbReference>
<evidence type="ECO:0000256" key="2">
    <source>
        <dbReference type="ARBA" id="ARBA00022679"/>
    </source>
</evidence>
<organism evidence="8 9">
    <name type="scientific">Aspergillus nomiae NRRL (strain ATCC 15546 / NRRL 13137 / CBS 260.88 / M93)</name>
    <dbReference type="NCBI Taxonomy" id="1509407"/>
    <lineage>
        <taxon>Eukaryota</taxon>
        <taxon>Fungi</taxon>
        <taxon>Dikarya</taxon>
        <taxon>Ascomycota</taxon>
        <taxon>Pezizomycotina</taxon>
        <taxon>Eurotiomycetes</taxon>
        <taxon>Eurotiomycetidae</taxon>
        <taxon>Eurotiales</taxon>
        <taxon>Aspergillaceae</taxon>
        <taxon>Aspergillus</taxon>
        <taxon>Aspergillus subgen. Circumdati</taxon>
    </lineage>
</organism>
<dbReference type="RefSeq" id="XP_015409746.1">
    <property type="nucleotide sequence ID" value="XM_015547745.1"/>
</dbReference>
<evidence type="ECO:0000313" key="8">
    <source>
        <dbReference type="EMBL" id="KNG88823.1"/>
    </source>
</evidence>
<dbReference type="InterPro" id="IPR000089">
    <property type="entry name" value="Biotin_lipoyl"/>
</dbReference>
<dbReference type="GO" id="GO:0016407">
    <property type="term" value="F:acetyltransferase activity"/>
    <property type="evidence" value="ECO:0007669"/>
    <property type="project" value="TreeGrafter"/>
</dbReference>
<dbReference type="Gene3D" id="2.40.50.100">
    <property type="match status" value="1"/>
</dbReference>
<accession>A0A0L1JBM0</accession>
<evidence type="ECO:0000256" key="3">
    <source>
        <dbReference type="ARBA" id="ARBA00023315"/>
    </source>
</evidence>
<dbReference type="OrthoDB" id="5391403at2759"/>
<dbReference type="EC" id="2.3.1.168" evidence="4"/>
<dbReference type="SUPFAM" id="SSF51230">
    <property type="entry name" value="Single hybrid motif"/>
    <property type="match status" value="1"/>
</dbReference>
<dbReference type="STRING" id="1509407.A0A0L1JBM0"/>
<dbReference type="InterPro" id="IPR011053">
    <property type="entry name" value="Single_hybrid_motif"/>
</dbReference>
<evidence type="ECO:0000259" key="7">
    <source>
        <dbReference type="PROSITE" id="PS50968"/>
    </source>
</evidence>
<dbReference type="PANTHER" id="PTHR43178:SF5">
    <property type="entry name" value="LIPOAMIDE ACYLTRANSFERASE COMPONENT OF BRANCHED-CHAIN ALPHA-KETO ACID DEHYDROGENASE COMPLEX, MITOCHONDRIAL"/>
    <property type="match status" value="1"/>
</dbReference>
<keyword evidence="9" id="KW-1185">Reference proteome</keyword>
<dbReference type="PANTHER" id="PTHR43178">
    <property type="entry name" value="DIHYDROLIPOAMIDE ACETYLTRANSFERASE COMPONENT OF PYRUVATE DEHYDROGENASE COMPLEX"/>
    <property type="match status" value="1"/>
</dbReference>
<keyword evidence="2" id="KW-0808">Transferase</keyword>
<dbReference type="PROSITE" id="PS50968">
    <property type="entry name" value="BIOTINYL_LIPOYL"/>
    <property type="match status" value="1"/>
</dbReference>
<proteinExistence type="predicted"/>